<comment type="caution">
    <text evidence="8">The sequence shown here is derived from an EMBL/GenBank/DDBJ whole genome shotgun (WGS) entry which is preliminary data.</text>
</comment>
<reference evidence="8" key="1">
    <citation type="submission" date="2022-06" db="EMBL/GenBank/DDBJ databases">
        <title>Gracilimonas sp. CAU 1638 isolated from sea sediment.</title>
        <authorList>
            <person name="Kim W."/>
        </authorList>
    </citation>
    <scope>NUCLEOTIDE SEQUENCE</scope>
    <source>
        <strain evidence="8">CAU 1638</strain>
    </source>
</reference>
<feature type="transmembrane region" description="Helical" evidence="6">
    <location>
        <begin position="356"/>
        <end position="378"/>
    </location>
</feature>
<protein>
    <submittedName>
        <fullName evidence="8">L-fucose:H+ symporter permease</fullName>
    </submittedName>
</protein>
<dbReference type="InterPro" id="IPR005275">
    <property type="entry name" value="Lfuc_symporter_FucP"/>
</dbReference>
<dbReference type="InterPro" id="IPR036259">
    <property type="entry name" value="MFS_trans_sf"/>
</dbReference>
<dbReference type="NCBIfam" id="TIGR00885">
    <property type="entry name" value="fucP"/>
    <property type="match status" value="1"/>
</dbReference>
<name>A0A9X2RIL2_9BACT</name>
<dbReference type="InterPro" id="IPR050375">
    <property type="entry name" value="MFS_TsgA-like"/>
</dbReference>
<dbReference type="PANTHER" id="PTHR43702">
    <property type="entry name" value="L-FUCOSE-PROTON SYMPORTER"/>
    <property type="match status" value="1"/>
</dbReference>
<keyword evidence="2" id="KW-1003">Cell membrane</keyword>
<feature type="transmembrane region" description="Helical" evidence="6">
    <location>
        <begin position="101"/>
        <end position="122"/>
    </location>
</feature>
<dbReference type="RefSeq" id="WP_255135878.1">
    <property type="nucleotide sequence ID" value="NZ_JANDBC010000003.1"/>
</dbReference>
<dbReference type="CDD" id="cd17394">
    <property type="entry name" value="MFS_FucP_like"/>
    <property type="match status" value="1"/>
</dbReference>
<dbReference type="GO" id="GO:0005886">
    <property type="term" value="C:plasma membrane"/>
    <property type="evidence" value="ECO:0007669"/>
    <property type="project" value="UniProtKB-SubCell"/>
</dbReference>
<dbReference type="InterPro" id="IPR011701">
    <property type="entry name" value="MFS"/>
</dbReference>
<feature type="transmembrane region" description="Helical" evidence="6">
    <location>
        <begin position="236"/>
        <end position="259"/>
    </location>
</feature>
<organism evidence="8 9">
    <name type="scientific">Gracilimonas sediminicola</name>
    <dbReference type="NCBI Taxonomy" id="2952158"/>
    <lineage>
        <taxon>Bacteria</taxon>
        <taxon>Pseudomonadati</taxon>
        <taxon>Balneolota</taxon>
        <taxon>Balneolia</taxon>
        <taxon>Balneolales</taxon>
        <taxon>Balneolaceae</taxon>
        <taxon>Gracilimonas</taxon>
    </lineage>
</organism>
<evidence type="ECO:0000256" key="6">
    <source>
        <dbReference type="SAM" id="Phobius"/>
    </source>
</evidence>
<dbReference type="SUPFAM" id="SSF103473">
    <property type="entry name" value="MFS general substrate transporter"/>
    <property type="match status" value="1"/>
</dbReference>
<feature type="transmembrane region" description="Helical" evidence="6">
    <location>
        <begin position="49"/>
        <end position="70"/>
    </location>
</feature>
<evidence type="ECO:0000256" key="4">
    <source>
        <dbReference type="ARBA" id="ARBA00022989"/>
    </source>
</evidence>
<dbReference type="PROSITE" id="PS50850">
    <property type="entry name" value="MFS"/>
    <property type="match status" value="1"/>
</dbReference>
<evidence type="ECO:0000313" key="9">
    <source>
        <dbReference type="Proteomes" id="UP001139125"/>
    </source>
</evidence>
<evidence type="ECO:0000256" key="2">
    <source>
        <dbReference type="ARBA" id="ARBA00022475"/>
    </source>
</evidence>
<dbReference type="PANTHER" id="PTHR43702:SF3">
    <property type="entry name" value="PROTEIN TSGA"/>
    <property type="match status" value="1"/>
</dbReference>
<evidence type="ECO:0000256" key="3">
    <source>
        <dbReference type="ARBA" id="ARBA00022692"/>
    </source>
</evidence>
<dbReference type="EMBL" id="JANDBC010000003">
    <property type="protein sequence ID" value="MCP9292979.1"/>
    <property type="molecule type" value="Genomic_DNA"/>
</dbReference>
<gene>
    <name evidence="8" type="primary">fucP</name>
    <name evidence="8" type="ORF">NM125_15420</name>
</gene>
<keyword evidence="9" id="KW-1185">Reference proteome</keyword>
<keyword evidence="3 6" id="KW-0812">Transmembrane</keyword>
<dbReference type="GO" id="GO:0015535">
    <property type="term" value="F:fucose:proton symporter activity"/>
    <property type="evidence" value="ECO:0007669"/>
    <property type="project" value="InterPro"/>
</dbReference>
<feature type="transmembrane region" description="Helical" evidence="6">
    <location>
        <begin position="77"/>
        <end position="95"/>
    </location>
</feature>
<accession>A0A9X2RIL2</accession>
<evidence type="ECO:0000256" key="1">
    <source>
        <dbReference type="ARBA" id="ARBA00004429"/>
    </source>
</evidence>
<feature type="transmembrane region" description="Helical" evidence="6">
    <location>
        <begin position="195"/>
        <end position="215"/>
    </location>
</feature>
<proteinExistence type="predicted"/>
<feature type="transmembrane region" description="Helical" evidence="6">
    <location>
        <begin position="390"/>
        <end position="407"/>
    </location>
</feature>
<dbReference type="Proteomes" id="UP001139125">
    <property type="component" value="Unassembled WGS sequence"/>
</dbReference>
<feature type="domain" description="Major facilitator superfamily (MFS) profile" evidence="7">
    <location>
        <begin position="11"/>
        <end position="440"/>
    </location>
</feature>
<feature type="transmembrane region" description="Helical" evidence="6">
    <location>
        <begin position="12"/>
        <end position="29"/>
    </location>
</feature>
<feature type="transmembrane region" description="Helical" evidence="6">
    <location>
        <begin position="332"/>
        <end position="350"/>
    </location>
</feature>
<feature type="transmembrane region" description="Helical" evidence="6">
    <location>
        <begin position="413"/>
        <end position="431"/>
    </location>
</feature>
<feature type="transmembrane region" description="Helical" evidence="6">
    <location>
        <begin position="143"/>
        <end position="162"/>
    </location>
</feature>
<dbReference type="AlphaFoldDB" id="A0A9X2RIL2"/>
<feature type="transmembrane region" description="Helical" evidence="6">
    <location>
        <begin position="302"/>
        <end position="320"/>
    </location>
</feature>
<comment type="subcellular location">
    <subcellularLocation>
        <location evidence="1">Cell inner membrane</location>
        <topology evidence="1">Multi-pass membrane protein</topology>
    </subcellularLocation>
</comment>
<dbReference type="Gene3D" id="1.20.1250.20">
    <property type="entry name" value="MFS general substrate transporter like domains"/>
    <property type="match status" value="2"/>
</dbReference>
<dbReference type="InterPro" id="IPR020846">
    <property type="entry name" value="MFS_dom"/>
</dbReference>
<dbReference type="Pfam" id="PF07690">
    <property type="entry name" value="MFS_1"/>
    <property type="match status" value="1"/>
</dbReference>
<evidence type="ECO:0000313" key="8">
    <source>
        <dbReference type="EMBL" id="MCP9292979.1"/>
    </source>
</evidence>
<sequence length="449" mass="48000">MANQNNNYRSAFIIVTVLFFMWGFITVLVDALIPRLRDVFELSYFEAGLVQFSFFTAYFVFSIPGGGLISKIGYKKGVVVGLITMGVGCLLFYPAASFRVFPIFLMAMFVLAGGITILQVAANPYVAALGPEETSSSRLNLSQAFNSLGTTIAPLVSAAFILSNTVMSSDEVATLNDAQQMAYYQAEAAAVQGPFIILAIVLIVLAGAFALFNLPKILEGDDDKSGSYRTALKIKHLMFGALGIFVYVGAEVSIGSYLVNYFLELDVEALVEGSAVMTSIASTLSTIFSDTNIQDMNASQLAGTYVFFYWGGAMVGRFLGSALLQKLKAGNLLASYAGVNVVLLLISMNTGGLLSFWSILCIGLFNSIMFPTIFTLAIKGINQNTAQGSGILCTAIVGGAIIPPLYGAMADSFGLKIALLVPAVCYLYILWYGKVGSKVELEEVAEAKV</sequence>
<keyword evidence="5 6" id="KW-0472">Membrane</keyword>
<evidence type="ECO:0000256" key="5">
    <source>
        <dbReference type="ARBA" id="ARBA00023136"/>
    </source>
</evidence>
<evidence type="ECO:0000259" key="7">
    <source>
        <dbReference type="PROSITE" id="PS50850"/>
    </source>
</evidence>
<keyword evidence="4 6" id="KW-1133">Transmembrane helix</keyword>